<dbReference type="InterPro" id="IPR055555">
    <property type="entry name" value="PA-PLA1_DUF7131"/>
</dbReference>
<dbReference type="InterPro" id="IPR029058">
    <property type="entry name" value="AB_hydrolase_fold"/>
</dbReference>
<dbReference type="AlphaFoldDB" id="A0A6A6VV48"/>
<evidence type="ECO:0000256" key="2">
    <source>
        <dbReference type="SAM" id="MobiDB-lite"/>
    </source>
</evidence>
<dbReference type="InterPro" id="IPR058055">
    <property type="entry name" value="PA-PLA1"/>
</dbReference>
<evidence type="ECO:0000259" key="3">
    <source>
        <dbReference type="PROSITE" id="PS51043"/>
    </source>
</evidence>
<feature type="compositionally biased region" description="Low complexity" evidence="2">
    <location>
        <begin position="815"/>
        <end position="838"/>
    </location>
</feature>
<feature type="coiled-coil region" evidence="1">
    <location>
        <begin position="879"/>
        <end position="906"/>
    </location>
</feature>
<dbReference type="EMBL" id="ML996583">
    <property type="protein sequence ID" value="KAF2753594.1"/>
    <property type="molecule type" value="Genomic_DNA"/>
</dbReference>
<dbReference type="InterPro" id="IPR004177">
    <property type="entry name" value="DDHD_dom"/>
</dbReference>
<dbReference type="PROSITE" id="PS51043">
    <property type="entry name" value="DDHD"/>
    <property type="match status" value="1"/>
</dbReference>
<organism evidence="4 5">
    <name type="scientific">Pseudovirgaria hyperparasitica</name>
    <dbReference type="NCBI Taxonomy" id="470096"/>
    <lineage>
        <taxon>Eukaryota</taxon>
        <taxon>Fungi</taxon>
        <taxon>Dikarya</taxon>
        <taxon>Ascomycota</taxon>
        <taxon>Pezizomycotina</taxon>
        <taxon>Dothideomycetes</taxon>
        <taxon>Dothideomycetes incertae sedis</taxon>
        <taxon>Acrospermales</taxon>
        <taxon>Acrospermaceae</taxon>
        <taxon>Pseudovirgaria</taxon>
    </lineage>
</organism>
<dbReference type="Pfam" id="PF23463">
    <property type="entry name" value="WWE_2"/>
    <property type="match status" value="1"/>
</dbReference>
<feature type="compositionally biased region" description="Polar residues" evidence="2">
    <location>
        <begin position="1"/>
        <end position="25"/>
    </location>
</feature>
<dbReference type="RefSeq" id="XP_033596045.1">
    <property type="nucleotide sequence ID" value="XM_033742139.1"/>
</dbReference>
<dbReference type="OrthoDB" id="431378at2759"/>
<feature type="region of interest" description="Disordered" evidence="2">
    <location>
        <begin position="1"/>
        <end position="66"/>
    </location>
</feature>
<gene>
    <name evidence="4" type="ORF">EJ05DRAFT_444760</name>
</gene>
<keyword evidence="1" id="KW-0175">Coiled coil</keyword>
<evidence type="ECO:0000256" key="1">
    <source>
        <dbReference type="SAM" id="Coils"/>
    </source>
</evidence>
<dbReference type="SMART" id="SM01127">
    <property type="entry name" value="DDHD"/>
    <property type="match status" value="1"/>
</dbReference>
<evidence type="ECO:0000313" key="4">
    <source>
        <dbReference type="EMBL" id="KAF2753594.1"/>
    </source>
</evidence>
<proteinExistence type="predicted"/>
<keyword evidence="5" id="KW-1185">Reference proteome</keyword>
<protein>
    <submittedName>
        <fullName evidence="4">DDHD-domain-containing protein</fullName>
    </submittedName>
</protein>
<dbReference type="PANTHER" id="PTHR23509:SF10">
    <property type="entry name" value="LD21067P"/>
    <property type="match status" value="1"/>
</dbReference>
<dbReference type="Pfam" id="PF02862">
    <property type="entry name" value="DDHD"/>
    <property type="match status" value="1"/>
</dbReference>
<evidence type="ECO:0000313" key="5">
    <source>
        <dbReference type="Proteomes" id="UP000799437"/>
    </source>
</evidence>
<feature type="compositionally biased region" description="Polar residues" evidence="2">
    <location>
        <begin position="243"/>
        <end position="263"/>
    </location>
</feature>
<feature type="region of interest" description="Disordered" evidence="2">
    <location>
        <begin position="797"/>
        <end position="844"/>
    </location>
</feature>
<feature type="compositionally biased region" description="Polar residues" evidence="2">
    <location>
        <begin position="401"/>
        <end position="412"/>
    </location>
</feature>
<dbReference type="Proteomes" id="UP000799437">
    <property type="component" value="Unassembled WGS sequence"/>
</dbReference>
<dbReference type="GO" id="GO:0005737">
    <property type="term" value="C:cytoplasm"/>
    <property type="evidence" value="ECO:0007669"/>
    <property type="project" value="TreeGrafter"/>
</dbReference>
<feature type="region of interest" description="Disordered" evidence="2">
    <location>
        <begin position="348"/>
        <end position="438"/>
    </location>
</feature>
<reference evidence="4" key="1">
    <citation type="journal article" date="2020" name="Stud. Mycol.">
        <title>101 Dothideomycetes genomes: a test case for predicting lifestyles and emergence of pathogens.</title>
        <authorList>
            <person name="Haridas S."/>
            <person name="Albert R."/>
            <person name="Binder M."/>
            <person name="Bloem J."/>
            <person name="Labutti K."/>
            <person name="Salamov A."/>
            <person name="Andreopoulos B."/>
            <person name="Baker S."/>
            <person name="Barry K."/>
            <person name="Bills G."/>
            <person name="Bluhm B."/>
            <person name="Cannon C."/>
            <person name="Castanera R."/>
            <person name="Culley D."/>
            <person name="Daum C."/>
            <person name="Ezra D."/>
            <person name="Gonzalez J."/>
            <person name="Henrissat B."/>
            <person name="Kuo A."/>
            <person name="Liang C."/>
            <person name="Lipzen A."/>
            <person name="Lutzoni F."/>
            <person name="Magnuson J."/>
            <person name="Mondo S."/>
            <person name="Nolan M."/>
            <person name="Ohm R."/>
            <person name="Pangilinan J."/>
            <person name="Park H.-J."/>
            <person name="Ramirez L."/>
            <person name="Alfaro M."/>
            <person name="Sun H."/>
            <person name="Tritt A."/>
            <person name="Yoshinaga Y."/>
            <person name="Zwiers L.-H."/>
            <person name="Turgeon B."/>
            <person name="Goodwin S."/>
            <person name="Spatafora J."/>
            <person name="Crous P."/>
            <person name="Grigoriev I."/>
        </authorList>
    </citation>
    <scope>NUCLEOTIDE SEQUENCE</scope>
    <source>
        <strain evidence="4">CBS 121739</strain>
    </source>
</reference>
<sequence length="979" mass="109503">MSTPENKSYLSSGVATLSPWGSRSGTPILGQTKEDLEGDSNLGKQRGGDHTVSSRHRLSLQSYPRDTPPLNVQWYHAVDVPKRKPRFGSDASDAPEKLPLPKKWVPFSKGDSRSIEARYQKLAEEAETLERERLAGHTSPWQNSVSESTVPVNEDYLFDVNIDKRELAPAYWLGPVYSVVRGSWFYQEGTRQRPCDENLATQLEEGYLKLRPWRFTPERETRPLPQPRSRPTSLRADEDTGRALSQLNRHNLTPKSSNETLKPQPTPPSPDRRGVDKELGASDPSPMKAHRLFGAYMNSVVTYQDANTAWLLSDTFLSQVSSTVYQRFAGGGHFAGIKLTRGFVEKVQDTKTKKPSGTNASPSDSEVSDAEDANMSKDHQDSEDDTQPTSPSEMRRKTLERQLSSLANQADPAQQEEEVRRREEKEIRDDYKDEGDDQDRPIEHLLLITHGIGQRLGLRLESVNFVHDVNTLRKTMKAVYANSPDLQSLNSEVESLPKNSRVQVLPICWRHLLDFPKQSLKHNRKEFDLGEADSEEPEYPNLDDITIEGVPAVRNLITDLALDILLYQSPAYKAHISRIVLQECNRIHKLFKQRHPSFNGKVSLVGHSLGSAIMFDLLCKQEEDEQYPTKHQNRNHRHRKAREDVLKFDFDVDSFYALGSPIGLFQMLRGRTVAARQTSFRPAQTPGDPMDDPFMASSPAVESFDLVVSSPKCQAIYNIFHPTDPISYRIEPLISPAMSTLKPQPLPYTKRGIFGAPVGGGLSGIGQRVGASVSGFFSNFGTGIASSLLNRSLGYSGDDGKGAQSAKQLSRAPPSMAAANRGRSSSSALSTGDGSSQSNGETQRRLTLSTGEIGEHPATLIDSELETLYAGFQKRRKSQQEEDRELDEQSAEWAELEERSRKLRREEAKVRALNPNGRVDYSIQEGAFDISLIASIASHLSYWADEDVSHFTLSQLLSRQRVLKQKVEGNKDPRQSDKA</sequence>
<feature type="compositionally biased region" description="Basic and acidic residues" evidence="2">
    <location>
        <begin position="417"/>
        <end position="431"/>
    </location>
</feature>
<name>A0A6A6VV48_9PEZI</name>
<feature type="compositionally biased region" description="Polar residues" evidence="2">
    <location>
        <begin position="355"/>
        <end position="365"/>
    </location>
</feature>
<dbReference type="GeneID" id="54483193"/>
<accession>A0A6A6VV48</accession>
<feature type="compositionally biased region" description="Basic and acidic residues" evidence="2">
    <location>
        <begin position="270"/>
        <end position="280"/>
    </location>
</feature>
<dbReference type="Pfam" id="PF23465">
    <property type="entry name" value="DUF7131"/>
    <property type="match status" value="1"/>
</dbReference>
<dbReference type="SUPFAM" id="SSF53474">
    <property type="entry name" value="alpha/beta-Hydrolases"/>
    <property type="match status" value="1"/>
</dbReference>
<feature type="region of interest" description="Disordered" evidence="2">
    <location>
        <begin position="214"/>
        <end position="287"/>
    </location>
</feature>
<dbReference type="PANTHER" id="PTHR23509">
    <property type="entry name" value="PA-PL1 PHOSPHOLIPASE FAMILY"/>
    <property type="match status" value="1"/>
</dbReference>
<dbReference type="GO" id="GO:0004620">
    <property type="term" value="F:phospholipase activity"/>
    <property type="evidence" value="ECO:0007669"/>
    <property type="project" value="TreeGrafter"/>
</dbReference>
<dbReference type="GO" id="GO:0046872">
    <property type="term" value="F:metal ion binding"/>
    <property type="evidence" value="ECO:0007669"/>
    <property type="project" value="InterPro"/>
</dbReference>
<dbReference type="InterPro" id="IPR057826">
    <property type="entry name" value="WWE_C20G8.02"/>
</dbReference>
<feature type="domain" description="DDHD" evidence="3">
    <location>
        <begin position="648"/>
        <end position="958"/>
    </location>
</feature>